<name>A0A2S3ZGR6_9MICO</name>
<evidence type="ECO:0000313" key="3">
    <source>
        <dbReference type="Proteomes" id="UP000237340"/>
    </source>
</evidence>
<sequence>MGRHGTGVYSVRARAERGCRPVHRRPTDGENRMLDLVYVLGVIAVFALIGLVAWGVAKL</sequence>
<organism evidence="2 3">
    <name type="scientific">Cryobacterium zongtaii</name>
    <dbReference type="NCBI Taxonomy" id="1259217"/>
    <lineage>
        <taxon>Bacteria</taxon>
        <taxon>Bacillati</taxon>
        <taxon>Actinomycetota</taxon>
        <taxon>Actinomycetes</taxon>
        <taxon>Micrococcales</taxon>
        <taxon>Microbacteriaceae</taxon>
        <taxon>Cryobacterium</taxon>
    </lineage>
</organism>
<keyword evidence="1" id="KW-1133">Transmembrane helix</keyword>
<proteinExistence type="predicted"/>
<keyword evidence="1" id="KW-0812">Transmembrane</keyword>
<keyword evidence="1" id="KW-0472">Membrane</keyword>
<keyword evidence="3" id="KW-1185">Reference proteome</keyword>
<evidence type="ECO:0000256" key="1">
    <source>
        <dbReference type="SAM" id="Phobius"/>
    </source>
</evidence>
<accession>A0A2S3ZGR6</accession>
<dbReference type="EMBL" id="PPXD01000009">
    <property type="protein sequence ID" value="POH66553.1"/>
    <property type="molecule type" value="Genomic_DNA"/>
</dbReference>
<protein>
    <submittedName>
        <fullName evidence="2">Uncharacterized protein</fullName>
    </submittedName>
</protein>
<comment type="caution">
    <text evidence="2">The sequence shown here is derived from an EMBL/GenBank/DDBJ whole genome shotgun (WGS) entry which is preliminary data.</text>
</comment>
<dbReference type="Proteomes" id="UP000237340">
    <property type="component" value="Unassembled WGS sequence"/>
</dbReference>
<evidence type="ECO:0000313" key="2">
    <source>
        <dbReference type="EMBL" id="POH66553.1"/>
    </source>
</evidence>
<dbReference type="AlphaFoldDB" id="A0A2S3ZGR6"/>
<feature type="transmembrane region" description="Helical" evidence="1">
    <location>
        <begin position="36"/>
        <end position="57"/>
    </location>
</feature>
<reference evidence="2 3" key="1">
    <citation type="submission" date="2018-01" db="EMBL/GenBank/DDBJ databases">
        <title>Cryobacterium sp. nov., from glaciers in China.</title>
        <authorList>
            <person name="Liu Q."/>
            <person name="Xin Y.-H."/>
        </authorList>
    </citation>
    <scope>NUCLEOTIDE SEQUENCE [LARGE SCALE GENOMIC DNA]</scope>
    <source>
        <strain evidence="2 3">TMN-42</strain>
    </source>
</reference>
<gene>
    <name evidence="2" type="ORF">C3B61_08310</name>
</gene>